<dbReference type="Pfam" id="PF13359">
    <property type="entry name" value="DDE_Tnp_4"/>
    <property type="match status" value="1"/>
</dbReference>
<dbReference type="OrthoDB" id="465276at2"/>
<evidence type="ECO:0000313" key="5">
    <source>
        <dbReference type="EMBL" id="EAZ89487.1"/>
    </source>
</evidence>
<organism evidence="5 6">
    <name type="scientific">Crocosphaera chwakensis CCY0110</name>
    <dbReference type="NCBI Taxonomy" id="391612"/>
    <lineage>
        <taxon>Bacteria</taxon>
        <taxon>Bacillati</taxon>
        <taxon>Cyanobacteriota</taxon>
        <taxon>Cyanophyceae</taxon>
        <taxon>Oscillatoriophycideae</taxon>
        <taxon>Chroococcales</taxon>
        <taxon>Aphanothecaceae</taxon>
        <taxon>Crocosphaera</taxon>
        <taxon>Crocosphaera chwakensis</taxon>
    </lineage>
</organism>
<dbReference type="AlphaFoldDB" id="A3IVL2"/>
<name>A3IVL2_9CHRO</name>
<dbReference type="Proteomes" id="UP000003781">
    <property type="component" value="Unassembled WGS sequence"/>
</dbReference>
<gene>
    <name evidence="5" type="ORF">CY0110_01550</name>
</gene>
<dbReference type="GO" id="GO:0046872">
    <property type="term" value="F:metal ion binding"/>
    <property type="evidence" value="ECO:0007669"/>
    <property type="project" value="UniProtKB-KW"/>
</dbReference>
<keyword evidence="6" id="KW-1185">Reference proteome</keyword>
<dbReference type="InterPro" id="IPR027806">
    <property type="entry name" value="HARBI1_dom"/>
</dbReference>
<evidence type="ECO:0000259" key="4">
    <source>
        <dbReference type="Pfam" id="PF13613"/>
    </source>
</evidence>
<protein>
    <recommendedName>
        <fullName evidence="7">Transposase</fullName>
    </recommendedName>
</protein>
<dbReference type="EMBL" id="AAXW01000043">
    <property type="protein sequence ID" value="EAZ89487.1"/>
    <property type="molecule type" value="Genomic_DNA"/>
</dbReference>
<comment type="cofactor">
    <cofactor evidence="1">
        <name>a divalent metal cation</name>
        <dbReference type="ChEBI" id="CHEBI:60240"/>
    </cofactor>
</comment>
<comment type="caution">
    <text evidence="5">The sequence shown here is derived from an EMBL/GenBank/DDBJ whole genome shotgun (WGS) entry which is preliminary data.</text>
</comment>
<accession>A3IVL2</accession>
<proteinExistence type="predicted"/>
<evidence type="ECO:0000256" key="1">
    <source>
        <dbReference type="ARBA" id="ARBA00001968"/>
    </source>
</evidence>
<feature type="domain" description="DDE Tnp4" evidence="3">
    <location>
        <begin position="140"/>
        <end position="289"/>
    </location>
</feature>
<evidence type="ECO:0000256" key="2">
    <source>
        <dbReference type="ARBA" id="ARBA00022723"/>
    </source>
</evidence>
<reference evidence="5 6" key="1">
    <citation type="submission" date="2007-03" db="EMBL/GenBank/DDBJ databases">
        <authorList>
            <person name="Stal L."/>
            <person name="Ferriera S."/>
            <person name="Johnson J."/>
            <person name="Kravitz S."/>
            <person name="Beeson K."/>
            <person name="Sutton G."/>
            <person name="Rogers Y.-H."/>
            <person name="Friedman R."/>
            <person name="Frazier M."/>
            <person name="Venter J.C."/>
        </authorList>
    </citation>
    <scope>NUCLEOTIDE SEQUENCE [LARGE SCALE GENOMIC DNA]</scope>
    <source>
        <strain evidence="5 6">CCY0110</strain>
    </source>
</reference>
<dbReference type="PANTHER" id="PTHR23080">
    <property type="entry name" value="THAP DOMAIN PROTEIN"/>
    <property type="match status" value="1"/>
</dbReference>
<sequence length="330" mass="38371">MKSYTWAYIQKYSKQTKRLLGIDYQQLKQLIALGKLLNQNNKEKIEKTKTRINQSGSGNHPKLSEEEQIILMLIYLRHNVSFQFLGLVFQVSESTAHNIFTYWQKLFEGELPPSLLEQVKKSQDEEKLVIEQLKDYELIVDSAEQPIERPLDYQEQKRYFSGKQKRHTLKSQFIVLPKAEDIVDVVIGKPGPISDIKICRQTLNKFKINQTFSGDKAYIGETQITTPHKRAKNGELTENQIEENKALSSNRIFVEHLIRIVKVFKVVQERFRLHKNRYKSVLLTVCGLVRLRISSLILEVIKSCTSGEIIDVRMNHSFMSKLDLVSSNPY</sequence>
<feature type="domain" description="Transposase Helix-turn-helix" evidence="4">
    <location>
        <begin position="62"/>
        <end position="113"/>
    </location>
</feature>
<evidence type="ECO:0000313" key="6">
    <source>
        <dbReference type="Proteomes" id="UP000003781"/>
    </source>
</evidence>
<keyword evidence="2" id="KW-0479">Metal-binding</keyword>
<dbReference type="InterPro" id="IPR027805">
    <property type="entry name" value="Transposase_HTH_dom"/>
</dbReference>
<evidence type="ECO:0000259" key="3">
    <source>
        <dbReference type="Pfam" id="PF13359"/>
    </source>
</evidence>
<dbReference type="eggNOG" id="ENOG502ZAHV">
    <property type="taxonomic scope" value="Bacteria"/>
</dbReference>
<dbReference type="PANTHER" id="PTHR23080:SF141">
    <property type="entry name" value="TRANSPOSASE HELIX-TURN-HELIX DOMAIN-CONTAINING PROTEIN"/>
    <property type="match status" value="1"/>
</dbReference>
<dbReference type="RefSeq" id="WP_008277421.1">
    <property type="nucleotide sequence ID" value="NZ_AAXW01000043.1"/>
</dbReference>
<dbReference type="Pfam" id="PF13613">
    <property type="entry name" value="HTH_Tnp_4"/>
    <property type="match status" value="1"/>
</dbReference>
<evidence type="ECO:0008006" key="7">
    <source>
        <dbReference type="Google" id="ProtNLM"/>
    </source>
</evidence>